<name>A0A1I7I5S3_9PROT</name>
<proteinExistence type="predicted"/>
<dbReference type="EMBL" id="FPBZ01000014">
    <property type="protein sequence ID" value="SFU68096.1"/>
    <property type="molecule type" value="Genomic_DNA"/>
</dbReference>
<sequence length="315" mass="35390">MVDSTLAGIWLAPKAYGALDAQEVTQYARAHPACLDQEAEITLAPAFVSSRRGAFATNDDALYYADHFFAADGTNKLNTDVLDVPKLQHLWSERRVALRSLIHPCEQSTMLFEDNIVPIAIDEYMCHEAGHLLGVSVQQKQLHGYFRLGGKFRWPLVYMEEFRADMNAWDLALTNLSSARARKVITYTLLHRLGLAAQNLLQGTPGAGFVPFLDFFVAWRASLIQVESLSSSPIRFDSSAHALNRLHHEIRKVGEWLTLPDLHRPELWEIAQRSMSYLNDALCTEDAVSAFRAALLPAERVAHKRTIPKNGSQHQ</sequence>
<gene>
    <name evidence="1" type="ORF">SAMN05216417_11470</name>
</gene>
<organism evidence="1 2">
    <name type="scientific">Nitrosospira multiformis</name>
    <dbReference type="NCBI Taxonomy" id="1231"/>
    <lineage>
        <taxon>Bacteria</taxon>
        <taxon>Pseudomonadati</taxon>
        <taxon>Pseudomonadota</taxon>
        <taxon>Betaproteobacteria</taxon>
        <taxon>Nitrosomonadales</taxon>
        <taxon>Nitrosomonadaceae</taxon>
        <taxon>Nitrosospira</taxon>
    </lineage>
</organism>
<evidence type="ECO:0000313" key="1">
    <source>
        <dbReference type="EMBL" id="SFU68096.1"/>
    </source>
</evidence>
<evidence type="ECO:0000313" key="2">
    <source>
        <dbReference type="Proteomes" id="UP000182649"/>
    </source>
</evidence>
<accession>A0A1I7I5S3</accession>
<dbReference type="RefSeq" id="WP_074975419.1">
    <property type="nucleotide sequence ID" value="NZ_FPBZ01000014.1"/>
</dbReference>
<dbReference type="OrthoDB" id="7107782at2"/>
<protein>
    <submittedName>
        <fullName evidence="1">Uncharacterized protein</fullName>
    </submittedName>
</protein>
<dbReference type="AlphaFoldDB" id="A0A1I7I5S3"/>
<dbReference type="Proteomes" id="UP000182649">
    <property type="component" value="Unassembled WGS sequence"/>
</dbReference>
<reference evidence="1 2" key="1">
    <citation type="submission" date="2016-10" db="EMBL/GenBank/DDBJ databases">
        <authorList>
            <person name="de Groot N.N."/>
        </authorList>
    </citation>
    <scope>NUCLEOTIDE SEQUENCE [LARGE SCALE GENOMIC DNA]</scope>
    <source>
        <strain evidence="1 2">Nl14</strain>
    </source>
</reference>